<accession>F6DQU6</accession>
<dbReference type="Proteomes" id="UP000009234">
    <property type="component" value="Chromosome"/>
</dbReference>
<protein>
    <submittedName>
        <fullName evidence="1">Uncharacterized protein</fullName>
    </submittedName>
</protein>
<sequence length="434" mass="49787">MVNSFDFLTQFGFSIYERIKEIGKRCESPIGIQPLEFMGKRRDLPVIEIRIEIPIYRLSNGRTLTMQEEYLANHSEHPDDFFTRDVESTEAQLAQHEILLEMVDDQGLLKAFKDGEQQTDPLISTNTGIIVNGNRRLCAWRELYYKDKITYKHFETIRLAILPECDEKAILELEERLQVHSEKKAQYKWHTIAKMIERDINAGKEETDIANSLSITKARLHELLDMQQYAITYLEKRGCSKQWSLVDDKELAFSQMVKSRKKIESTSQKEFFESVAFALTDDSQSAGGRLYGLIPEVKDNLDEICASLEQKLEERYNSIEPNGFDLLAPELDDSEIKMARIAVAAGLPENAKIVRAVARNVIETQKALKAEQKSEDFLLDQVTKSATILCNAVNIGLSKENVKTRGIEEQLASIQNSVKKITEWLYENEYSTQL</sequence>
<reference evidence="1 2" key="2">
    <citation type="journal article" date="2012" name="Stand. Genomic Sci.">
        <title>Complete genome sequence of the sulfate-reducing firmicute Desulfotomaculum ruminis type strain (DL(T)).</title>
        <authorList>
            <person name="Spring S."/>
            <person name="Visser M."/>
            <person name="Lu M."/>
            <person name="Copeland A."/>
            <person name="Lapidus A."/>
            <person name="Lucas S."/>
            <person name="Cheng J.F."/>
            <person name="Han C."/>
            <person name="Tapia R."/>
            <person name="Goodwin L.A."/>
            <person name="Pitluck S."/>
            <person name="Ivanova N."/>
            <person name="Land M."/>
            <person name="Hauser L."/>
            <person name="Larimer F."/>
            <person name="Rohde M."/>
            <person name="Goker M."/>
            <person name="Detter J.C."/>
            <person name="Kyrpides N.C."/>
            <person name="Woyke T."/>
            <person name="Schaap P.J."/>
            <person name="Plugge C.M."/>
            <person name="Muyzer G."/>
            <person name="Kuever J."/>
            <person name="Pereira I.A."/>
            <person name="Parshina S.N."/>
            <person name="Bernier-Latmani R."/>
            <person name="Stams A.J."/>
            <person name="Klenk H.P."/>
        </authorList>
    </citation>
    <scope>NUCLEOTIDE SEQUENCE [LARGE SCALE GENOMIC DNA]</scope>
    <source>
        <strain evidence="2">ATCC 23193 / DSM 2154 / NCIB 8452 / DL</strain>
    </source>
</reference>
<dbReference type="STRING" id="696281.Desru_0373"/>
<dbReference type="RefSeq" id="WP_013840445.1">
    <property type="nucleotide sequence ID" value="NC_015589.1"/>
</dbReference>
<dbReference type="eggNOG" id="ENOG503315E">
    <property type="taxonomic scope" value="Bacteria"/>
</dbReference>
<name>F6DQU6_DESRL</name>
<organism evidence="1 2">
    <name type="scientific">Desulforamulus ruminis (strain ATCC 23193 / DSM 2154 / NCIMB 8452 / DL)</name>
    <name type="common">Desulfotomaculum ruminis</name>
    <dbReference type="NCBI Taxonomy" id="696281"/>
    <lineage>
        <taxon>Bacteria</taxon>
        <taxon>Bacillati</taxon>
        <taxon>Bacillota</taxon>
        <taxon>Clostridia</taxon>
        <taxon>Eubacteriales</taxon>
        <taxon>Peptococcaceae</taxon>
        <taxon>Desulforamulus</taxon>
    </lineage>
</organism>
<dbReference type="AlphaFoldDB" id="F6DQU6"/>
<dbReference type="HOGENOM" id="CLU_629799_0_0_9"/>
<reference evidence="2" key="1">
    <citation type="submission" date="2011-05" db="EMBL/GenBank/DDBJ databases">
        <title>Complete sequence of Desulfotomaculum ruminis DSM 2154.</title>
        <authorList>
            <person name="Lucas S."/>
            <person name="Copeland A."/>
            <person name="Lapidus A."/>
            <person name="Cheng J.-F."/>
            <person name="Goodwin L."/>
            <person name="Pitluck S."/>
            <person name="Lu M."/>
            <person name="Detter J.C."/>
            <person name="Han C."/>
            <person name="Tapia R."/>
            <person name="Land M."/>
            <person name="Hauser L."/>
            <person name="Kyrpides N."/>
            <person name="Ivanova N."/>
            <person name="Mikhailova N."/>
            <person name="Pagani I."/>
            <person name="Stams A.J.M."/>
            <person name="Plugge C.M."/>
            <person name="Muyzer G."/>
            <person name="Kuever J."/>
            <person name="Parshina S.N."/>
            <person name="Ivanova A.E."/>
            <person name="Nazina T.N."/>
            <person name="Brambilla E."/>
            <person name="Spring S."/>
            <person name="Klenk H.-P."/>
            <person name="Woyke T."/>
        </authorList>
    </citation>
    <scope>NUCLEOTIDE SEQUENCE [LARGE SCALE GENOMIC DNA]</scope>
    <source>
        <strain evidence="2">ATCC 23193 / DSM 2154 / NCIB 8452 / DL</strain>
    </source>
</reference>
<evidence type="ECO:0000313" key="2">
    <source>
        <dbReference type="Proteomes" id="UP000009234"/>
    </source>
</evidence>
<gene>
    <name evidence="1" type="ordered locus">Desru_0373</name>
</gene>
<keyword evidence="2" id="KW-1185">Reference proteome</keyword>
<proteinExistence type="predicted"/>
<evidence type="ECO:0000313" key="1">
    <source>
        <dbReference type="EMBL" id="AEG58670.1"/>
    </source>
</evidence>
<dbReference type="KEGG" id="dru:Desru_0373"/>
<dbReference type="OrthoDB" id="5194822at2"/>
<dbReference type="EMBL" id="CP002780">
    <property type="protein sequence ID" value="AEG58670.1"/>
    <property type="molecule type" value="Genomic_DNA"/>
</dbReference>